<dbReference type="GO" id="GO:0042597">
    <property type="term" value="C:periplasmic space"/>
    <property type="evidence" value="ECO:0007669"/>
    <property type="project" value="UniProtKB-ARBA"/>
</dbReference>
<accession>A0A223S4J7</accession>
<protein>
    <submittedName>
        <fullName evidence="3">Peptide transporter substrate-binding protein</fullName>
    </submittedName>
</protein>
<feature type="region of interest" description="Disordered" evidence="1">
    <location>
        <begin position="33"/>
        <end position="55"/>
    </location>
</feature>
<dbReference type="AlphaFoldDB" id="A0A223S4J7"/>
<reference evidence="3 4" key="1">
    <citation type="submission" date="2017-08" db="EMBL/GenBank/DDBJ databases">
        <title>The complete genome sequence of Nocardiopsis gilva YIM 90087.</title>
        <authorList>
            <person name="Yin M."/>
            <person name="Tang S."/>
        </authorList>
    </citation>
    <scope>NUCLEOTIDE SEQUENCE [LARGE SCALE GENOMIC DNA]</scope>
    <source>
        <strain evidence="3 4">YIM 90087</strain>
    </source>
</reference>
<dbReference type="InterPro" id="IPR030678">
    <property type="entry name" value="Peptide/Ni-bd"/>
</dbReference>
<dbReference type="InterPro" id="IPR039424">
    <property type="entry name" value="SBP_5"/>
</dbReference>
<dbReference type="PIRSF" id="PIRSF002741">
    <property type="entry name" value="MppA"/>
    <property type="match status" value="1"/>
</dbReference>
<gene>
    <name evidence="3" type="ORF">CDO52_09890</name>
</gene>
<dbReference type="GO" id="GO:0043190">
    <property type="term" value="C:ATP-binding cassette (ABC) transporter complex"/>
    <property type="evidence" value="ECO:0007669"/>
    <property type="project" value="InterPro"/>
</dbReference>
<evidence type="ECO:0000256" key="1">
    <source>
        <dbReference type="SAM" id="MobiDB-lite"/>
    </source>
</evidence>
<dbReference type="Pfam" id="PF00496">
    <property type="entry name" value="SBP_bac_5"/>
    <property type="match status" value="1"/>
</dbReference>
<sequence>MLGDRRVRPGTSRAVAAAASVLLIAVTVTSCHSSRGDAESEAATDAASALNPTDRDDLAQGGTLRWGLNEFPAQWNPHHADGNLSTVDTVMAALMPAPFHTDEDGIAVPDPDYVDDVDVRTPDDDGGGKQVVTLHLNPDAHWSDGTPITWRDYDSMARALAGKQPGFRILGAVGYDRIASVRAGADDFEAVITFDRPYAEYASLFSPLLPAEYTASAEKFDAGYREDIPVTAGPFAFDGIDPSAQTLTLRRSDDWWGAPALLDRIIFRAMAPEALDSAFLDGGIDTYALPLDSASYERASSAADGEVRTALAPDYRHITLNGQSDVLSDVDVRHAIFQGVDRRVLAEAAFGAIDRPHEPLGNHLLLPGHRGYADNSGEWGDYDPEHAKKLLDAAGWRAPADGATRTRDGAPLSVDFLVPRGHRPAQDEAELVQGMLAEIGIDVRIEAVSGDELFSNYVLPGRYDMVAFVNTGGGFPLSETLQQWSGPVTRADGTPKWRANVGRISTPEIDAALDKGLETLDPGEADERINEADRLLWEAGHTLPLYQRPELVAVRTDIANLGAVGAGSLDYADIGFTDQR</sequence>
<dbReference type="PANTHER" id="PTHR30290">
    <property type="entry name" value="PERIPLASMIC BINDING COMPONENT OF ABC TRANSPORTER"/>
    <property type="match status" value="1"/>
</dbReference>
<dbReference type="CDD" id="cd08501">
    <property type="entry name" value="PBP2_Lpqw"/>
    <property type="match status" value="1"/>
</dbReference>
<name>A0A223S4J7_9ACTN</name>
<dbReference type="SUPFAM" id="SSF53850">
    <property type="entry name" value="Periplasmic binding protein-like II"/>
    <property type="match status" value="1"/>
</dbReference>
<feature type="domain" description="Solute-binding protein family 5" evidence="2">
    <location>
        <begin position="129"/>
        <end position="487"/>
    </location>
</feature>
<dbReference type="OrthoDB" id="7888869at2"/>
<keyword evidence="4" id="KW-1185">Reference proteome</keyword>
<dbReference type="EMBL" id="CP022753">
    <property type="protein sequence ID" value="ASU83052.1"/>
    <property type="molecule type" value="Genomic_DNA"/>
</dbReference>
<proteinExistence type="predicted"/>
<dbReference type="Gene3D" id="3.10.105.10">
    <property type="entry name" value="Dipeptide-binding Protein, Domain 3"/>
    <property type="match status" value="1"/>
</dbReference>
<dbReference type="Gene3D" id="3.40.190.10">
    <property type="entry name" value="Periplasmic binding protein-like II"/>
    <property type="match status" value="1"/>
</dbReference>
<dbReference type="PANTHER" id="PTHR30290:SF65">
    <property type="entry name" value="MONOACYL PHOSPHATIDYLINOSITOL TETRAMANNOSIDE-BINDING PROTEIN LPQW-RELATED"/>
    <property type="match status" value="1"/>
</dbReference>
<evidence type="ECO:0000313" key="3">
    <source>
        <dbReference type="EMBL" id="ASU83052.1"/>
    </source>
</evidence>
<dbReference type="GO" id="GO:1904680">
    <property type="term" value="F:peptide transmembrane transporter activity"/>
    <property type="evidence" value="ECO:0007669"/>
    <property type="project" value="TreeGrafter"/>
</dbReference>
<dbReference type="KEGG" id="ngv:CDO52_09890"/>
<evidence type="ECO:0000313" key="4">
    <source>
        <dbReference type="Proteomes" id="UP000215005"/>
    </source>
</evidence>
<organism evidence="3 4">
    <name type="scientific">Nocardiopsis gilva YIM 90087</name>
    <dbReference type="NCBI Taxonomy" id="1235441"/>
    <lineage>
        <taxon>Bacteria</taxon>
        <taxon>Bacillati</taxon>
        <taxon>Actinomycetota</taxon>
        <taxon>Actinomycetes</taxon>
        <taxon>Streptosporangiales</taxon>
        <taxon>Nocardiopsidaceae</taxon>
        <taxon>Nocardiopsis</taxon>
    </lineage>
</organism>
<dbReference type="InterPro" id="IPR000914">
    <property type="entry name" value="SBP_5_dom"/>
</dbReference>
<evidence type="ECO:0000259" key="2">
    <source>
        <dbReference type="Pfam" id="PF00496"/>
    </source>
</evidence>
<dbReference type="Proteomes" id="UP000215005">
    <property type="component" value="Chromosome"/>
</dbReference>
<dbReference type="PROSITE" id="PS51257">
    <property type="entry name" value="PROKAR_LIPOPROTEIN"/>
    <property type="match status" value="1"/>
</dbReference>
<dbReference type="GO" id="GO:0015833">
    <property type="term" value="P:peptide transport"/>
    <property type="evidence" value="ECO:0007669"/>
    <property type="project" value="TreeGrafter"/>
</dbReference>